<dbReference type="Proteomes" id="UP000236584">
    <property type="component" value="Chromosome"/>
</dbReference>
<reference evidence="2 3" key="1">
    <citation type="submission" date="2018-01" db="EMBL/GenBank/DDBJ databases">
        <title>Complete genome sequence of Salinigranum rubrum GX10T, an extremely halophilic archaeon isolated from a marine solar saltern.</title>
        <authorList>
            <person name="Han S."/>
        </authorList>
    </citation>
    <scope>NUCLEOTIDE SEQUENCE [LARGE SCALE GENOMIC DNA]</scope>
    <source>
        <strain evidence="2 3">GX10</strain>
    </source>
</reference>
<dbReference type="EMBL" id="CP026309">
    <property type="protein sequence ID" value="AUV82071.1"/>
    <property type="molecule type" value="Genomic_DNA"/>
</dbReference>
<name>A0A2I8VJH5_9EURY</name>
<evidence type="ECO:0000256" key="1">
    <source>
        <dbReference type="SAM" id="Phobius"/>
    </source>
</evidence>
<keyword evidence="1" id="KW-1133">Transmembrane helix</keyword>
<dbReference type="RefSeq" id="WP_103425760.1">
    <property type="nucleotide sequence ID" value="NZ_CP026309.1"/>
</dbReference>
<keyword evidence="1" id="KW-0812">Transmembrane</keyword>
<organism evidence="2 3">
    <name type="scientific">Salinigranum rubrum</name>
    <dbReference type="NCBI Taxonomy" id="755307"/>
    <lineage>
        <taxon>Archaea</taxon>
        <taxon>Methanobacteriati</taxon>
        <taxon>Methanobacteriota</taxon>
        <taxon>Stenosarchaea group</taxon>
        <taxon>Halobacteria</taxon>
        <taxon>Halobacteriales</taxon>
        <taxon>Haloferacaceae</taxon>
        <taxon>Salinigranum</taxon>
    </lineage>
</organism>
<sequence>MALEEANTIYLPFVGEYEVESAMGMILLVAGLIGGATVWNMADGIGQNFATKVNSTLGSILGTNPATGQEEGADLL</sequence>
<keyword evidence="3" id="KW-1185">Reference proteome</keyword>
<keyword evidence="1" id="KW-0472">Membrane</keyword>
<dbReference type="KEGG" id="srub:C2R22_10765"/>
<gene>
    <name evidence="2" type="ORF">C2R22_10765</name>
</gene>
<dbReference type="GeneID" id="35592578"/>
<protein>
    <submittedName>
        <fullName evidence="2">Uncharacterized protein</fullName>
    </submittedName>
</protein>
<dbReference type="OrthoDB" id="384574at2157"/>
<feature type="transmembrane region" description="Helical" evidence="1">
    <location>
        <begin position="22"/>
        <end position="42"/>
    </location>
</feature>
<dbReference type="AlphaFoldDB" id="A0A2I8VJH5"/>
<evidence type="ECO:0000313" key="3">
    <source>
        <dbReference type="Proteomes" id="UP000236584"/>
    </source>
</evidence>
<proteinExistence type="predicted"/>
<accession>A0A2I8VJH5</accession>
<evidence type="ECO:0000313" key="2">
    <source>
        <dbReference type="EMBL" id="AUV82071.1"/>
    </source>
</evidence>